<protein>
    <submittedName>
        <fullName evidence="1">Uncharacterized protein</fullName>
    </submittedName>
</protein>
<proteinExistence type="predicted"/>
<sequence length="44" mass="5074">MTLAAQRAKTRVPFGFPTPTTQTRNLTISFKCFFYCCVHLHQNP</sequence>
<evidence type="ECO:0000313" key="1">
    <source>
        <dbReference type="EMBL" id="JAE37435.1"/>
    </source>
</evidence>
<accession>A0A0A9HJR5</accession>
<dbReference type="AlphaFoldDB" id="A0A0A9HJR5"/>
<reference evidence="1" key="1">
    <citation type="submission" date="2014-09" db="EMBL/GenBank/DDBJ databases">
        <authorList>
            <person name="Magalhaes I.L.F."/>
            <person name="Oliveira U."/>
            <person name="Santos F.R."/>
            <person name="Vidigal T.H.D.A."/>
            <person name="Brescovit A.D."/>
            <person name="Santos A.J."/>
        </authorList>
    </citation>
    <scope>NUCLEOTIDE SEQUENCE</scope>
    <source>
        <tissue evidence="1">Shoot tissue taken approximately 20 cm above the soil surface</tissue>
    </source>
</reference>
<organism evidence="1">
    <name type="scientific">Arundo donax</name>
    <name type="common">Giant reed</name>
    <name type="synonym">Donax arundinaceus</name>
    <dbReference type="NCBI Taxonomy" id="35708"/>
    <lineage>
        <taxon>Eukaryota</taxon>
        <taxon>Viridiplantae</taxon>
        <taxon>Streptophyta</taxon>
        <taxon>Embryophyta</taxon>
        <taxon>Tracheophyta</taxon>
        <taxon>Spermatophyta</taxon>
        <taxon>Magnoliopsida</taxon>
        <taxon>Liliopsida</taxon>
        <taxon>Poales</taxon>
        <taxon>Poaceae</taxon>
        <taxon>PACMAD clade</taxon>
        <taxon>Arundinoideae</taxon>
        <taxon>Arundineae</taxon>
        <taxon>Arundo</taxon>
    </lineage>
</organism>
<name>A0A0A9HJR5_ARUDO</name>
<reference evidence="1" key="2">
    <citation type="journal article" date="2015" name="Data Brief">
        <title>Shoot transcriptome of the giant reed, Arundo donax.</title>
        <authorList>
            <person name="Barrero R.A."/>
            <person name="Guerrero F.D."/>
            <person name="Moolhuijzen P."/>
            <person name="Goolsby J.A."/>
            <person name="Tidwell J."/>
            <person name="Bellgard S.E."/>
            <person name="Bellgard M.I."/>
        </authorList>
    </citation>
    <scope>NUCLEOTIDE SEQUENCE</scope>
    <source>
        <tissue evidence="1">Shoot tissue taken approximately 20 cm above the soil surface</tissue>
    </source>
</reference>
<dbReference type="EMBL" id="GBRH01160461">
    <property type="protein sequence ID" value="JAE37435.1"/>
    <property type="molecule type" value="Transcribed_RNA"/>
</dbReference>